<proteinExistence type="predicted"/>
<comment type="caution">
    <text evidence="2">The sequence shown here is derived from an EMBL/GenBank/DDBJ whole genome shotgun (WGS) entry which is preliminary data.</text>
</comment>
<sequence>MYGLATETRLLYPLHRAVLTLDWNNTVKPHHQRWQTLLSISSAPQTSNFSTSVVATLLDSWQFYTARSELYGWIDKAGHKWLWVGIAIAAAVLVVVFCHLSAKKKNSFRQEQSKYTEQNA</sequence>
<keyword evidence="1" id="KW-0472">Membrane</keyword>
<dbReference type="EMBL" id="JAJFAZ020000004">
    <property type="protein sequence ID" value="KAI5332603.1"/>
    <property type="molecule type" value="Genomic_DNA"/>
</dbReference>
<keyword evidence="1" id="KW-0812">Transmembrane</keyword>
<gene>
    <name evidence="2" type="ORF">L3X38_022732</name>
</gene>
<name>A0AAD4Z5G7_PRUDU</name>
<keyword evidence="3" id="KW-1185">Reference proteome</keyword>
<evidence type="ECO:0000313" key="2">
    <source>
        <dbReference type="EMBL" id="KAI5332603.1"/>
    </source>
</evidence>
<organism evidence="2 3">
    <name type="scientific">Prunus dulcis</name>
    <name type="common">Almond</name>
    <name type="synonym">Amygdalus dulcis</name>
    <dbReference type="NCBI Taxonomy" id="3755"/>
    <lineage>
        <taxon>Eukaryota</taxon>
        <taxon>Viridiplantae</taxon>
        <taxon>Streptophyta</taxon>
        <taxon>Embryophyta</taxon>
        <taxon>Tracheophyta</taxon>
        <taxon>Spermatophyta</taxon>
        <taxon>Magnoliopsida</taxon>
        <taxon>eudicotyledons</taxon>
        <taxon>Gunneridae</taxon>
        <taxon>Pentapetalae</taxon>
        <taxon>rosids</taxon>
        <taxon>fabids</taxon>
        <taxon>Rosales</taxon>
        <taxon>Rosaceae</taxon>
        <taxon>Amygdaloideae</taxon>
        <taxon>Amygdaleae</taxon>
        <taxon>Prunus</taxon>
    </lineage>
</organism>
<protein>
    <submittedName>
        <fullName evidence="2">Uncharacterized protein</fullName>
    </submittedName>
</protein>
<dbReference type="AlphaFoldDB" id="A0AAD4Z5G7"/>
<evidence type="ECO:0000313" key="3">
    <source>
        <dbReference type="Proteomes" id="UP001054821"/>
    </source>
</evidence>
<keyword evidence="1" id="KW-1133">Transmembrane helix</keyword>
<dbReference type="Proteomes" id="UP001054821">
    <property type="component" value="Chromosome 4"/>
</dbReference>
<reference evidence="2 3" key="1">
    <citation type="journal article" date="2022" name="G3 (Bethesda)">
        <title>Whole-genome sequence and methylome profiling of the almond [Prunus dulcis (Mill.) D.A. Webb] cultivar 'Nonpareil'.</title>
        <authorList>
            <person name="D'Amico-Willman K.M."/>
            <person name="Ouma W.Z."/>
            <person name="Meulia T."/>
            <person name="Sideli G.M."/>
            <person name="Gradziel T.M."/>
            <person name="Fresnedo-Ramirez J."/>
        </authorList>
    </citation>
    <scope>NUCLEOTIDE SEQUENCE [LARGE SCALE GENOMIC DNA]</scope>
    <source>
        <strain evidence="2">Clone GOH B32 T37-40</strain>
    </source>
</reference>
<feature type="transmembrane region" description="Helical" evidence="1">
    <location>
        <begin position="81"/>
        <end position="102"/>
    </location>
</feature>
<accession>A0AAD4Z5G7</accession>
<evidence type="ECO:0000256" key="1">
    <source>
        <dbReference type="SAM" id="Phobius"/>
    </source>
</evidence>